<dbReference type="GO" id="GO:0016987">
    <property type="term" value="F:sigma factor activity"/>
    <property type="evidence" value="ECO:0007669"/>
    <property type="project" value="UniProtKB-KW"/>
</dbReference>
<evidence type="ECO:0000256" key="6">
    <source>
        <dbReference type="RuleBase" id="RU000716"/>
    </source>
</evidence>
<comment type="similarity">
    <text evidence="1 6">Belongs to the sigma-70 factor family. ECF subfamily.</text>
</comment>
<name>A0A975MND0_9GAMM</name>
<dbReference type="KEGG" id="mpad:KEF85_14425"/>
<accession>A0A975MND0</accession>
<dbReference type="InterPro" id="IPR013324">
    <property type="entry name" value="RNA_pol_sigma_r3/r4-like"/>
</dbReference>
<dbReference type="GO" id="GO:0003677">
    <property type="term" value="F:DNA binding"/>
    <property type="evidence" value="ECO:0007669"/>
    <property type="project" value="UniProtKB-KW"/>
</dbReference>
<evidence type="ECO:0000259" key="7">
    <source>
        <dbReference type="Pfam" id="PF04542"/>
    </source>
</evidence>
<evidence type="ECO:0000256" key="2">
    <source>
        <dbReference type="ARBA" id="ARBA00023015"/>
    </source>
</evidence>
<dbReference type="Proteomes" id="UP000676649">
    <property type="component" value="Chromosome"/>
</dbReference>
<dbReference type="PROSITE" id="PS01063">
    <property type="entry name" value="SIGMA70_ECF"/>
    <property type="match status" value="1"/>
</dbReference>
<dbReference type="InterPro" id="IPR039425">
    <property type="entry name" value="RNA_pol_sigma-70-like"/>
</dbReference>
<dbReference type="Gene3D" id="1.10.1740.10">
    <property type="match status" value="1"/>
</dbReference>
<dbReference type="NCBIfam" id="TIGR02937">
    <property type="entry name" value="sigma70-ECF"/>
    <property type="match status" value="1"/>
</dbReference>
<dbReference type="EMBL" id="CP073754">
    <property type="protein sequence ID" value="QWF70509.1"/>
    <property type="molecule type" value="Genomic_DNA"/>
</dbReference>
<reference evidence="9" key="1">
    <citation type="submission" date="2021-04" db="EMBL/GenBank/DDBJ databases">
        <title>Draft genome sequence data of methanotrophic Methylovulum sp. strain S1L and Methylomonas sp. strain S2AM isolated from boreal lake water columns.</title>
        <authorList>
            <person name="Rissanen A.J."/>
            <person name="Mangayil R."/>
            <person name="Svenning M.M."/>
            <person name="Khanongnuch R."/>
        </authorList>
    </citation>
    <scope>NUCLEOTIDE SEQUENCE</scope>
    <source>
        <strain evidence="9">S2AM</strain>
    </source>
</reference>
<keyword evidence="3 6" id="KW-0731">Sigma factor</keyword>
<evidence type="ECO:0000256" key="1">
    <source>
        <dbReference type="ARBA" id="ARBA00010641"/>
    </source>
</evidence>
<dbReference type="Pfam" id="PF08281">
    <property type="entry name" value="Sigma70_r4_2"/>
    <property type="match status" value="1"/>
</dbReference>
<feature type="domain" description="RNA polymerase sigma-70 region 2" evidence="7">
    <location>
        <begin position="22"/>
        <end position="83"/>
    </location>
</feature>
<dbReference type="PANTHER" id="PTHR43133:SF25">
    <property type="entry name" value="RNA POLYMERASE SIGMA FACTOR RFAY-RELATED"/>
    <property type="match status" value="1"/>
</dbReference>
<dbReference type="CDD" id="cd06171">
    <property type="entry name" value="Sigma70_r4"/>
    <property type="match status" value="1"/>
</dbReference>
<dbReference type="PANTHER" id="PTHR43133">
    <property type="entry name" value="RNA POLYMERASE ECF-TYPE SIGMA FACTO"/>
    <property type="match status" value="1"/>
</dbReference>
<evidence type="ECO:0000256" key="3">
    <source>
        <dbReference type="ARBA" id="ARBA00023082"/>
    </source>
</evidence>
<dbReference type="InterPro" id="IPR000838">
    <property type="entry name" value="RNA_pol_sigma70_ECF_CS"/>
</dbReference>
<dbReference type="SUPFAM" id="SSF88946">
    <property type="entry name" value="Sigma2 domain of RNA polymerase sigma factors"/>
    <property type="match status" value="1"/>
</dbReference>
<dbReference type="InterPro" id="IPR013325">
    <property type="entry name" value="RNA_pol_sigma_r2"/>
</dbReference>
<keyword evidence="5 6" id="KW-0804">Transcription</keyword>
<proteinExistence type="inferred from homology"/>
<protein>
    <recommendedName>
        <fullName evidence="6">RNA polymerase sigma factor</fullName>
    </recommendedName>
</protein>
<dbReference type="RefSeq" id="WP_215581754.1">
    <property type="nucleotide sequence ID" value="NZ_CP073754.1"/>
</dbReference>
<feature type="domain" description="RNA polymerase sigma factor 70 region 4 type 2" evidence="8">
    <location>
        <begin position="124"/>
        <end position="173"/>
    </location>
</feature>
<dbReference type="Pfam" id="PF04542">
    <property type="entry name" value="Sigma70_r2"/>
    <property type="match status" value="1"/>
</dbReference>
<evidence type="ECO:0000256" key="4">
    <source>
        <dbReference type="ARBA" id="ARBA00023125"/>
    </source>
</evidence>
<dbReference type="SUPFAM" id="SSF88659">
    <property type="entry name" value="Sigma3 and sigma4 domains of RNA polymerase sigma factors"/>
    <property type="match status" value="1"/>
</dbReference>
<dbReference type="InterPro" id="IPR014284">
    <property type="entry name" value="RNA_pol_sigma-70_dom"/>
</dbReference>
<dbReference type="AlphaFoldDB" id="A0A975MND0"/>
<evidence type="ECO:0000259" key="8">
    <source>
        <dbReference type="Pfam" id="PF08281"/>
    </source>
</evidence>
<gene>
    <name evidence="9" type="ORF">KEF85_14425</name>
</gene>
<keyword evidence="10" id="KW-1185">Reference proteome</keyword>
<evidence type="ECO:0000313" key="10">
    <source>
        <dbReference type="Proteomes" id="UP000676649"/>
    </source>
</evidence>
<dbReference type="InterPro" id="IPR036388">
    <property type="entry name" value="WH-like_DNA-bd_sf"/>
</dbReference>
<keyword evidence="2 6" id="KW-0805">Transcription regulation</keyword>
<dbReference type="Gene3D" id="1.10.10.10">
    <property type="entry name" value="Winged helix-like DNA-binding domain superfamily/Winged helix DNA-binding domain"/>
    <property type="match status" value="1"/>
</dbReference>
<dbReference type="InterPro" id="IPR013249">
    <property type="entry name" value="RNA_pol_sigma70_r4_t2"/>
</dbReference>
<dbReference type="GO" id="GO:0006352">
    <property type="term" value="P:DNA-templated transcription initiation"/>
    <property type="evidence" value="ECO:0007669"/>
    <property type="project" value="InterPro"/>
</dbReference>
<keyword evidence="4 6" id="KW-0238">DNA-binding</keyword>
<dbReference type="InterPro" id="IPR007627">
    <property type="entry name" value="RNA_pol_sigma70_r2"/>
</dbReference>
<evidence type="ECO:0000313" key="9">
    <source>
        <dbReference type="EMBL" id="QWF70509.1"/>
    </source>
</evidence>
<organism evidence="9 10">
    <name type="scientific">Methylomonas paludis</name>
    <dbReference type="NCBI Taxonomy" id="1173101"/>
    <lineage>
        <taxon>Bacteria</taxon>
        <taxon>Pseudomonadati</taxon>
        <taxon>Pseudomonadota</taxon>
        <taxon>Gammaproteobacteria</taxon>
        <taxon>Methylococcales</taxon>
        <taxon>Methylococcaceae</taxon>
        <taxon>Methylomonas</taxon>
    </lineage>
</organism>
<evidence type="ECO:0000256" key="5">
    <source>
        <dbReference type="ARBA" id="ARBA00023163"/>
    </source>
</evidence>
<sequence length="190" mass="21666">MAGGSLIKQNKIKRFNQIAIPHLDAAYNLAKWLTRNHQDAEDIVQESYMKAFRHFDGFRGADAKAWLLAIVRNTCYTWLKSKNNLQMEEFDEESGHGELLNQLSESVVNNSTPEQIMFQTVDRDLINQAMQELSIEFREVLVLREQEGFSYHEIAGIAGIPVGTVMSRLARARGLMRSLLAPHFRGEVSQ</sequence>